<accession>A0A0D6DUM8</accession>
<feature type="domain" description="ABC transporter" evidence="4">
    <location>
        <begin position="2"/>
        <end position="228"/>
    </location>
</feature>
<evidence type="ECO:0000256" key="2">
    <source>
        <dbReference type="ARBA" id="ARBA00022741"/>
    </source>
</evidence>
<dbReference type="PROSITE" id="PS50893">
    <property type="entry name" value="ABC_TRANSPORTER_2"/>
    <property type="match status" value="1"/>
</dbReference>
<dbReference type="SUPFAM" id="SSF52540">
    <property type="entry name" value="P-loop containing nucleoside triphosphate hydrolases"/>
    <property type="match status" value="1"/>
</dbReference>
<dbReference type="InterPro" id="IPR050763">
    <property type="entry name" value="ABC_transporter_ATP-binding"/>
</dbReference>
<sequence>MIELRHVTKAFNGRMAVDDISFNISQGQIFGFLGPSGSGKSTTINILTGQLTQDSGQAWVLGKDTRQIGSDDLLDIGIMSDTIGFYERLSIYKNLLFFAKFHHVSTDYLDQLLRRLDLFDDKNKKAIDLSTGMKQRLLLIQAVLHTPKLLFLDEPTSGLDPTLSREVHRLLLELKNKGVTIFLTTHDMTEATEICDEIALLYQGKIIEAGAPQAVIDKYSDKGKVVIRFENGKSITVPQEETANYLAQHISSIHTSEATLASIFIQLTGEKFEND</sequence>
<evidence type="ECO:0000313" key="5">
    <source>
        <dbReference type="EMBL" id="CEN27632.1"/>
    </source>
</evidence>
<keyword evidence="2" id="KW-0547">Nucleotide-binding</keyword>
<dbReference type="CDD" id="cd03230">
    <property type="entry name" value="ABC_DR_subfamily_A"/>
    <property type="match status" value="1"/>
</dbReference>
<evidence type="ECO:0000256" key="1">
    <source>
        <dbReference type="ARBA" id="ARBA00022448"/>
    </source>
</evidence>
<evidence type="ECO:0000256" key="3">
    <source>
        <dbReference type="ARBA" id="ARBA00022840"/>
    </source>
</evidence>
<evidence type="ECO:0000313" key="6">
    <source>
        <dbReference type="Proteomes" id="UP000033166"/>
    </source>
</evidence>
<dbReference type="RefSeq" id="WP_047914890.1">
    <property type="nucleotide sequence ID" value="NZ_LN774769.1"/>
</dbReference>
<dbReference type="Pfam" id="PF00005">
    <property type="entry name" value="ABC_tran"/>
    <property type="match status" value="1"/>
</dbReference>
<dbReference type="EMBL" id="LN774769">
    <property type="protein sequence ID" value="CEN27632.1"/>
    <property type="molecule type" value="Genomic_DNA"/>
</dbReference>
<dbReference type="Proteomes" id="UP000033166">
    <property type="component" value="Chromosome I"/>
</dbReference>
<proteinExistence type="predicted"/>
<organism evidence="5 6">
    <name type="scientific">Pseudolactococcus piscium MKFS47</name>
    <dbReference type="NCBI Taxonomy" id="297352"/>
    <lineage>
        <taxon>Bacteria</taxon>
        <taxon>Bacillati</taxon>
        <taxon>Bacillota</taxon>
        <taxon>Bacilli</taxon>
        <taxon>Lactobacillales</taxon>
        <taxon>Streptococcaceae</taxon>
        <taxon>Pseudolactococcus</taxon>
    </lineage>
</organism>
<dbReference type="InterPro" id="IPR003439">
    <property type="entry name" value="ABC_transporter-like_ATP-bd"/>
</dbReference>
<dbReference type="InterPro" id="IPR027417">
    <property type="entry name" value="P-loop_NTPase"/>
</dbReference>
<dbReference type="AlphaFoldDB" id="A0A0D6DUM8"/>
<dbReference type="HOGENOM" id="CLU_000604_1_2_9"/>
<keyword evidence="1" id="KW-0813">Transport</keyword>
<keyword evidence="3" id="KW-0067">ATP-binding</keyword>
<dbReference type="InterPro" id="IPR003593">
    <property type="entry name" value="AAA+_ATPase"/>
</dbReference>
<dbReference type="PANTHER" id="PTHR42711">
    <property type="entry name" value="ABC TRANSPORTER ATP-BINDING PROTEIN"/>
    <property type="match status" value="1"/>
</dbReference>
<reference evidence="6" key="1">
    <citation type="submission" date="2015-01" db="EMBL/GenBank/DDBJ databases">
        <authorList>
            <person name="Andreevskaya M."/>
        </authorList>
    </citation>
    <scope>NUCLEOTIDE SEQUENCE [LARGE SCALE GENOMIC DNA]</scope>
    <source>
        <strain evidence="6">MKFS47</strain>
    </source>
</reference>
<dbReference type="STRING" id="1364.LP2241_20076"/>
<dbReference type="Gene3D" id="3.40.50.300">
    <property type="entry name" value="P-loop containing nucleotide triphosphate hydrolases"/>
    <property type="match status" value="1"/>
</dbReference>
<name>A0A0D6DUM8_9LACT</name>
<dbReference type="GO" id="GO:0005524">
    <property type="term" value="F:ATP binding"/>
    <property type="evidence" value="ECO:0007669"/>
    <property type="project" value="UniProtKB-KW"/>
</dbReference>
<evidence type="ECO:0000259" key="4">
    <source>
        <dbReference type="PROSITE" id="PS50893"/>
    </source>
</evidence>
<dbReference type="PANTHER" id="PTHR42711:SF13">
    <property type="entry name" value="ABC TRANSPORTER, ATP-BINDING PROTEIN"/>
    <property type="match status" value="1"/>
</dbReference>
<dbReference type="KEGG" id="lpk:LACPI_0432"/>
<protein>
    <submittedName>
        <fullName evidence="5">ABC-type multidrug transport system ATPase component</fullName>
    </submittedName>
</protein>
<dbReference type="GO" id="GO:0016887">
    <property type="term" value="F:ATP hydrolysis activity"/>
    <property type="evidence" value="ECO:0007669"/>
    <property type="project" value="InterPro"/>
</dbReference>
<dbReference type="SMART" id="SM00382">
    <property type="entry name" value="AAA"/>
    <property type="match status" value="1"/>
</dbReference>
<gene>
    <name evidence="5" type="ORF">LACPI_0432</name>
</gene>